<dbReference type="Proteomes" id="UP001602119">
    <property type="component" value="Unassembled WGS sequence"/>
</dbReference>
<gene>
    <name evidence="1" type="ORF">ACFY05_42400</name>
</gene>
<evidence type="ECO:0000313" key="2">
    <source>
        <dbReference type="Proteomes" id="UP001602119"/>
    </source>
</evidence>
<name>A0ABW6VJF3_MICFU</name>
<dbReference type="InterPro" id="IPR045592">
    <property type="entry name" value="DUF6461"/>
</dbReference>
<proteinExistence type="predicted"/>
<protein>
    <submittedName>
        <fullName evidence="1">DUF6461 domain-containing protein</fullName>
    </submittedName>
</protein>
<keyword evidence="2" id="KW-1185">Reference proteome</keyword>
<organism evidence="1 2">
    <name type="scientific">Microtetraspora fusca</name>
    <dbReference type="NCBI Taxonomy" id="1997"/>
    <lineage>
        <taxon>Bacteria</taxon>
        <taxon>Bacillati</taxon>
        <taxon>Actinomycetota</taxon>
        <taxon>Actinomycetes</taxon>
        <taxon>Streptosporangiales</taxon>
        <taxon>Streptosporangiaceae</taxon>
        <taxon>Microtetraspora</taxon>
    </lineage>
</organism>
<dbReference type="EMBL" id="JBIAXI010000051">
    <property type="protein sequence ID" value="MFF4779487.1"/>
    <property type="molecule type" value="Genomic_DNA"/>
</dbReference>
<evidence type="ECO:0000313" key="1">
    <source>
        <dbReference type="EMBL" id="MFF4779487.1"/>
    </source>
</evidence>
<sequence length="206" mass="22546">MSSRTRLYELLYSYVEQYDDAVNTFEEFAALWCEGRDPQEVAALLGADLTSVHEAALADVAEIPGLHYLDGVILAGRAGAWTLTIQKTGPYLVDDETLMRLSQGGRRALSVSWNIGGNEDLSYAVDGCLIVRFSFAFPDIEGRTGQDVTALDPLMEGLRFGLGEDDYSGEECISSAFTLAGRVTGQEIDAAWLDASHEQFVIPHTR</sequence>
<dbReference type="RefSeq" id="WP_387348279.1">
    <property type="nucleotide sequence ID" value="NZ_JBIAXI010000051.1"/>
</dbReference>
<comment type="caution">
    <text evidence="1">The sequence shown here is derived from an EMBL/GenBank/DDBJ whole genome shotgun (WGS) entry which is preliminary data.</text>
</comment>
<accession>A0ABW6VJF3</accession>
<dbReference type="Pfam" id="PF20062">
    <property type="entry name" value="DUF6461"/>
    <property type="match status" value="1"/>
</dbReference>
<reference evidence="1 2" key="1">
    <citation type="submission" date="2024-10" db="EMBL/GenBank/DDBJ databases">
        <title>The Natural Products Discovery Center: Release of the First 8490 Sequenced Strains for Exploring Actinobacteria Biosynthetic Diversity.</title>
        <authorList>
            <person name="Kalkreuter E."/>
            <person name="Kautsar S.A."/>
            <person name="Yang D."/>
            <person name="Bader C.D."/>
            <person name="Teijaro C.N."/>
            <person name="Fluegel L."/>
            <person name="Davis C.M."/>
            <person name="Simpson J.R."/>
            <person name="Lauterbach L."/>
            <person name="Steele A.D."/>
            <person name="Gui C."/>
            <person name="Meng S."/>
            <person name="Li G."/>
            <person name="Viehrig K."/>
            <person name="Ye F."/>
            <person name="Su P."/>
            <person name="Kiefer A.F."/>
            <person name="Nichols A."/>
            <person name="Cepeda A.J."/>
            <person name="Yan W."/>
            <person name="Fan B."/>
            <person name="Jiang Y."/>
            <person name="Adhikari A."/>
            <person name="Zheng C.-J."/>
            <person name="Schuster L."/>
            <person name="Cowan T.M."/>
            <person name="Smanski M.J."/>
            <person name="Chevrette M.G."/>
            <person name="De Carvalho L.P.S."/>
            <person name="Shen B."/>
        </authorList>
    </citation>
    <scope>NUCLEOTIDE SEQUENCE [LARGE SCALE GENOMIC DNA]</scope>
    <source>
        <strain evidence="1 2">NPDC001281</strain>
    </source>
</reference>